<protein>
    <submittedName>
        <fullName evidence="2">DUF2842 domain-containing protein</fullName>
    </submittedName>
</protein>
<dbReference type="AlphaFoldDB" id="A0A4D7BDG0"/>
<keyword evidence="1" id="KW-0472">Membrane</keyword>
<dbReference type="Pfam" id="PF11003">
    <property type="entry name" value="DUF2842"/>
    <property type="match status" value="1"/>
</dbReference>
<evidence type="ECO:0000313" key="3">
    <source>
        <dbReference type="Proteomes" id="UP000298781"/>
    </source>
</evidence>
<keyword evidence="1" id="KW-1133">Transmembrane helix</keyword>
<feature type="transmembrane region" description="Helical" evidence="1">
    <location>
        <begin position="52"/>
        <end position="74"/>
    </location>
</feature>
<keyword evidence="3" id="KW-1185">Reference proteome</keyword>
<dbReference type="Proteomes" id="UP000298781">
    <property type="component" value="Chromosome"/>
</dbReference>
<evidence type="ECO:0000256" key="1">
    <source>
        <dbReference type="SAM" id="Phobius"/>
    </source>
</evidence>
<gene>
    <name evidence="2" type="ORF">E8M01_34635</name>
</gene>
<reference evidence="2 3" key="1">
    <citation type="submission" date="2019-04" db="EMBL/GenBank/DDBJ databases">
        <title>Phreatobacter aquaticus sp. nov.</title>
        <authorList>
            <person name="Choi A."/>
        </authorList>
    </citation>
    <scope>NUCLEOTIDE SEQUENCE [LARGE SCALE GENOMIC DNA]</scope>
    <source>
        <strain evidence="2 3">KCTC 52518</strain>
    </source>
</reference>
<dbReference type="InterPro" id="IPR021265">
    <property type="entry name" value="DUF2842"/>
</dbReference>
<dbReference type="KEGG" id="pstg:E8M01_34635"/>
<keyword evidence="1" id="KW-0812">Transmembrane</keyword>
<dbReference type="OrthoDB" id="7510023at2"/>
<accession>A0A4D7BDG0</accession>
<dbReference type="EMBL" id="CP039690">
    <property type="protein sequence ID" value="QCI68920.1"/>
    <property type="molecule type" value="Genomic_DNA"/>
</dbReference>
<organism evidence="2 3">
    <name type="scientific">Phreatobacter stygius</name>
    <dbReference type="NCBI Taxonomy" id="1940610"/>
    <lineage>
        <taxon>Bacteria</taxon>
        <taxon>Pseudomonadati</taxon>
        <taxon>Pseudomonadota</taxon>
        <taxon>Alphaproteobacteria</taxon>
        <taxon>Hyphomicrobiales</taxon>
        <taxon>Phreatobacteraceae</taxon>
        <taxon>Phreatobacter</taxon>
    </lineage>
</organism>
<name>A0A4D7BDG0_9HYPH</name>
<evidence type="ECO:0000313" key="2">
    <source>
        <dbReference type="EMBL" id="QCI68920.1"/>
    </source>
</evidence>
<feature type="transmembrane region" description="Helical" evidence="1">
    <location>
        <begin position="86"/>
        <end position="108"/>
    </location>
</feature>
<proteinExistence type="predicted"/>
<sequence length="117" mass="12727">MAIGGGNGLACRHAAIPWACDGRSGRDIDRAGARQGGILSWTRPMHVRTRKLIGTFILLAWVVFYALLVMAIMYNAARRFGPVGEPVFYALAGIGWIPVAMLVVWWMAKPGPDDDTA</sequence>